<reference evidence="1 2" key="1">
    <citation type="submission" date="2020-02" db="EMBL/GenBank/DDBJ databases">
        <authorList>
            <person name="Ferguson B K."/>
        </authorList>
    </citation>
    <scope>NUCLEOTIDE SEQUENCE [LARGE SCALE GENOMIC DNA]</scope>
</reference>
<dbReference type="AlphaFoldDB" id="A0A6H5HP95"/>
<proteinExistence type="predicted"/>
<evidence type="ECO:0000313" key="2">
    <source>
        <dbReference type="Proteomes" id="UP000479000"/>
    </source>
</evidence>
<dbReference type="EMBL" id="CADCXU010033930">
    <property type="protein sequence ID" value="CAB0019308.1"/>
    <property type="molecule type" value="Genomic_DNA"/>
</dbReference>
<keyword evidence="2" id="KW-1185">Reference proteome</keyword>
<name>A0A6H5HP95_9HEMI</name>
<protein>
    <submittedName>
        <fullName evidence="1">Uncharacterized protein</fullName>
    </submittedName>
</protein>
<accession>A0A6H5HP95</accession>
<gene>
    <name evidence="1" type="ORF">NTEN_LOCUS23020</name>
</gene>
<dbReference type="Proteomes" id="UP000479000">
    <property type="component" value="Unassembled WGS sequence"/>
</dbReference>
<dbReference type="OrthoDB" id="6372059at2759"/>
<sequence length="245" mass="28117">MAIEYAKRRQRKKKGITMSTFQTNFDNVRAAEADQLIEDEGVSSDDGSGLEVDKGECEERAFLQEQITMEADGRITDPPEYHEKHYEALGVKQIKRALTAEKMFHSTRATAREDETSDCESAREELCRVLIIVHTLPGRRAVLTDLPRRRRRSMRQHFVHLLANFKKQTFRSHRVWRRLQLPVRAPAVLMFELLSQKITFSCAVAALLAVVAGRPQQPQEPSSTPIAIIKYENEGVNYDGSYNWK</sequence>
<organism evidence="1 2">
    <name type="scientific">Nesidiocoris tenuis</name>
    <dbReference type="NCBI Taxonomy" id="355587"/>
    <lineage>
        <taxon>Eukaryota</taxon>
        <taxon>Metazoa</taxon>
        <taxon>Ecdysozoa</taxon>
        <taxon>Arthropoda</taxon>
        <taxon>Hexapoda</taxon>
        <taxon>Insecta</taxon>
        <taxon>Pterygota</taxon>
        <taxon>Neoptera</taxon>
        <taxon>Paraneoptera</taxon>
        <taxon>Hemiptera</taxon>
        <taxon>Heteroptera</taxon>
        <taxon>Panheteroptera</taxon>
        <taxon>Cimicomorpha</taxon>
        <taxon>Miridae</taxon>
        <taxon>Dicyphina</taxon>
        <taxon>Nesidiocoris</taxon>
    </lineage>
</organism>
<evidence type="ECO:0000313" key="1">
    <source>
        <dbReference type="EMBL" id="CAB0019308.1"/>
    </source>
</evidence>